<dbReference type="SUPFAM" id="SSF101821">
    <property type="entry name" value="Aminopeptidase/glucanase lid domain"/>
    <property type="match status" value="1"/>
</dbReference>
<evidence type="ECO:0000256" key="5">
    <source>
        <dbReference type="ARBA" id="ARBA00022801"/>
    </source>
</evidence>
<feature type="active site" description="Proton acceptor" evidence="7">
    <location>
        <position position="205"/>
    </location>
</feature>
<evidence type="ECO:0000313" key="9">
    <source>
        <dbReference type="EMBL" id="HIX65276.1"/>
    </source>
</evidence>
<proteinExistence type="inferred from homology"/>
<dbReference type="InterPro" id="IPR023367">
    <property type="entry name" value="Peptidase_M42_dom2"/>
</dbReference>
<dbReference type="Pfam" id="PF05343">
    <property type="entry name" value="Peptidase_M42"/>
    <property type="match status" value="1"/>
</dbReference>
<evidence type="ECO:0000256" key="4">
    <source>
        <dbReference type="ARBA" id="ARBA00022723"/>
    </source>
</evidence>
<accession>A0A9D2B6X6</accession>
<keyword evidence="5" id="KW-0378">Hydrolase</keyword>
<evidence type="ECO:0000256" key="8">
    <source>
        <dbReference type="PIRSR" id="PIRSR001123-2"/>
    </source>
</evidence>
<keyword evidence="3" id="KW-0645">Protease</keyword>
<dbReference type="GO" id="GO:0004177">
    <property type="term" value="F:aminopeptidase activity"/>
    <property type="evidence" value="ECO:0007669"/>
    <property type="project" value="UniProtKB-UniRule"/>
</dbReference>
<protein>
    <submittedName>
        <fullName evidence="9">M20/M25/M40 family metallo-hydrolase</fullName>
    </submittedName>
</protein>
<reference evidence="9" key="1">
    <citation type="journal article" date="2021" name="PeerJ">
        <title>Extensive microbial diversity within the chicken gut microbiome revealed by metagenomics and culture.</title>
        <authorList>
            <person name="Gilroy R."/>
            <person name="Ravi A."/>
            <person name="Getino M."/>
            <person name="Pursley I."/>
            <person name="Horton D.L."/>
            <person name="Alikhan N.F."/>
            <person name="Baker D."/>
            <person name="Gharbi K."/>
            <person name="Hall N."/>
            <person name="Watson M."/>
            <person name="Adriaenssens E.M."/>
            <person name="Foster-Nyarko E."/>
            <person name="Jarju S."/>
            <person name="Secka A."/>
            <person name="Antonio M."/>
            <person name="Oren A."/>
            <person name="Chaudhuri R.R."/>
            <person name="La Ragione R."/>
            <person name="Hildebrand F."/>
            <person name="Pallen M.J."/>
        </authorList>
    </citation>
    <scope>NUCLEOTIDE SEQUENCE</scope>
    <source>
        <strain evidence="9">CHK188-5543</strain>
    </source>
</reference>
<feature type="binding site" evidence="8">
    <location>
        <position position="173"/>
    </location>
    <ligand>
        <name>Zn(2+)</name>
        <dbReference type="ChEBI" id="CHEBI:29105"/>
        <label>1</label>
    </ligand>
</feature>
<dbReference type="GO" id="GO:0046872">
    <property type="term" value="F:metal ion binding"/>
    <property type="evidence" value="ECO:0007669"/>
    <property type="project" value="UniProtKB-UniRule"/>
</dbReference>
<comment type="cofactor">
    <cofactor evidence="8">
        <name>a divalent metal cation</name>
        <dbReference type="ChEBI" id="CHEBI:60240"/>
    </cofactor>
    <text evidence="8">Binds 2 divalent metal cations per subunit.</text>
</comment>
<evidence type="ECO:0000256" key="1">
    <source>
        <dbReference type="ARBA" id="ARBA00006272"/>
    </source>
</evidence>
<feature type="binding site" evidence="8">
    <location>
        <position position="228"/>
    </location>
    <ligand>
        <name>Zn(2+)</name>
        <dbReference type="ChEBI" id="CHEBI:29105"/>
        <label>1</label>
    </ligand>
</feature>
<comment type="caution">
    <text evidence="9">The sequence shown here is derived from an EMBL/GenBank/DDBJ whole genome shotgun (WGS) entry which is preliminary data.</text>
</comment>
<comment type="similarity">
    <text evidence="1 6">Belongs to the peptidase M42 family.</text>
</comment>
<dbReference type="PIRSF" id="PIRSF001123">
    <property type="entry name" value="PepA_GA"/>
    <property type="match status" value="1"/>
</dbReference>
<organism evidence="9 10">
    <name type="scientific">Candidatus Anaerotruncus excrementipullorum</name>
    <dbReference type="NCBI Taxonomy" id="2838465"/>
    <lineage>
        <taxon>Bacteria</taxon>
        <taxon>Bacillati</taxon>
        <taxon>Bacillota</taxon>
        <taxon>Clostridia</taxon>
        <taxon>Eubacteriales</taxon>
        <taxon>Oscillospiraceae</taxon>
        <taxon>Anaerotruncus</taxon>
    </lineage>
</organism>
<feature type="binding site" evidence="8">
    <location>
        <position position="312"/>
    </location>
    <ligand>
        <name>Zn(2+)</name>
        <dbReference type="ChEBI" id="CHEBI:29105"/>
        <label>2</label>
    </ligand>
</feature>
<feature type="binding site" evidence="8">
    <location>
        <position position="64"/>
    </location>
    <ligand>
        <name>Zn(2+)</name>
        <dbReference type="ChEBI" id="CHEBI:29105"/>
        <label>1</label>
    </ligand>
</feature>
<keyword evidence="4 8" id="KW-0479">Metal-binding</keyword>
<evidence type="ECO:0000256" key="3">
    <source>
        <dbReference type="ARBA" id="ARBA00022670"/>
    </source>
</evidence>
<feature type="binding site" evidence="8">
    <location>
        <position position="173"/>
    </location>
    <ligand>
        <name>Zn(2+)</name>
        <dbReference type="ChEBI" id="CHEBI:29105"/>
        <label>2</label>
    </ligand>
</feature>
<dbReference type="Gene3D" id="2.40.30.40">
    <property type="entry name" value="Peptidase M42, domain 2"/>
    <property type="match status" value="1"/>
</dbReference>
<dbReference type="GO" id="GO:0006508">
    <property type="term" value="P:proteolysis"/>
    <property type="evidence" value="ECO:0007669"/>
    <property type="project" value="UniProtKB-KW"/>
</dbReference>
<evidence type="ECO:0000256" key="6">
    <source>
        <dbReference type="PIRNR" id="PIRNR001123"/>
    </source>
</evidence>
<reference evidence="9" key="2">
    <citation type="submission" date="2021-04" db="EMBL/GenBank/DDBJ databases">
        <authorList>
            <person name="Gilroy R."/>
        </authorList>
    </citation>
    <scope>NUCLEOTIDE SEQUENCE</scope>
    <source>
        <strain evidence="9">CHK188-5543</strain>
    </source>
</reference>
<evidence type="ECO:0000313" key="10">
    <source>
        <dbReference type="Proteomes" id="UP000886800"/>
    </source>
</evidence>
<dbReference type="InterPro" id="IPR008007">
    <property type="entry name" value="Peptidase_M42"/>
</dbReference>
<feature type="binding site" evidence="8">
    <location>
        <position position="206"/>
    </location>
    <ligand>
        <name>Zn(2+)</name>
        <dbReference type="ChEBI" id="CHEBI:29105"/>
        <label>2</label>
    </ligand>
</feature>
<keyword evidence="2" id="KW-0031">Aminopeptidase</keyword>
<evidence type="ECO:0000256" key="2">
    <source>
        <dbReference type="ARBA" id="ARBA00022438"/>
    </source>
</evidence>
<dbReference type="InterPro" id="IPR051464">
    <property type="entry name" value="Peptidase_M42_aminopept"/>
</dbReference>
<sequence>MELQAMLENLCAAPGVSGREEAPWQAAQALLAGCGPCERTPLGSLVCRVHPAAPGGPHLLLNAHLDSIGLVVSYIEENGFLRVGNCGGVDRSTLLAAQVVVHTRQGALPGVIGTLPPHVQTEDGQLPKVDQLAVDVGLDGPAARAQVRPGDRISFWGAPRRLAGERFTAPSLDDRAGCAAVILAAQQLAGQPLGCGVTVALSSLEETGGQGAATAAARLAPTHGIVVDVSFAQTPGVPRPKCGLLGGGPMVGYAPILDAALSARLEQVAQEQQIPHQVEVMNGDTGTDADGIAAAGAGVKCATVSIPLRYMHSPVELVDLEDIRRTAQLVAAWAVAEFGGEGQ</sequence>
<dbReference type="AlphaFoldDB" id="A0A9D2B6X6"/>
<gene>
    <name evidence="9" type="ORF">H9736_03410</name>
</gene>
<name>A0A9D2B6X6_9FIRM</name>
<dbReference type="PANTHER" id="PTHR32481:SF0">
    <property type="entry name" value="AMINOPEPTIDASE YPDE-RELATED"/>
    <property type="match status" value="1"/>
</dbReference>
<dbReference type="SUPFAM" id="SSF53187">
    <property type="entry name" value="Zn-dependent exopeptidases"/>
    <property type="match status" value="1"/>
</dbReference>
<dbReference type="PANTHER" id="PTHR32481">
    <property type="entry name" value="AMINOPEPTIDASE"/>
    <property type="match status" value="1"/>
</dbReference>
<dbReference type="Proteomes" id="UP000886800">
    <property type="component" value="Unassembled WGS sequence"/>
</dbReference>
<dbReference type="Gene3D" id="3.40.630.10">
    <property type="entry name" value="Zn peptidases"/>
    <property type="match status" value="1"/>
</dbReference>
<dbReference type="EMBL" id="DXES01000070">
    <property type="protein sequence ID" value="HIX65276.1"/>
    <property type="molecule type" value="Genomic_DNA"/>
</dbReference>
<evidence type="ECO:0000256" key="7">
    <source>
        <dbReference type="PIRSR" id="PIRSR001123-1"/>
    </source>
</evidence>